<dbReference type="EMBL" id="JAAGYI010000004">
    <property type="protein sequence ID" value="NEM84598.1"/>
    <property type="molecule type" value="Genomic_DNA"/>
</dbReference>
<sequence length="113" mass="12812">MAIEGAAATVPLSPGERLNGLNHIAELRAKVFGLNIESELERFIKDMRDPRDINSEQNKRALAAIFFMAKIPAERHSISINELTTDEKRELIKAMNHFRAVVSLFPRRLTMPN</sequence>
<gene>
    <name evidence="5" type="ORF">EIA08_01550</name>
    <name evidence="2" type="ORF">EIZ93_05140</name>
    <name evidence="3" type="ORF">G3V95_03640</name>
    <name evidence="4" type="ORF">G5603_01940</name>
    <name evidence="1" type="ORF">HL601_10185</name>
</gene>
<dbReference type="AlphaFoldDB" id="A0A0A0G2H1"/>
<name>A0A0A0G2H1_ECOLX</name>
<evidence type="ECO:0000313" key="6">
    <source>
        <dbReference type="Proteomes" id="UP000271008"/>
    </source>
</evidence>
<reference evidence="5 6" key="2">
    <citation type="submission" date="2018-11" db="EMBL/GenBank/DDBJ databases">
        <title>Enterobacteriaceae from Patient.</title>
        <authorList>
            <person name="Shen C."/>
            <person name="Yang Y."/>
            <person name="Tian G."/>
        </authorList>
    </citation>
    <scope>NUCLEOTIDE SEQUENCE [LARGE SCALE GENOMIC DNA]</scope>
    <source>
        <strain evidence="5 6">GBGD28</strain>
    </source>
</reference>
<dbReference type="EMBL" id="RYCF01000009">
    <property type="protein sequence ID" value="MQK23710.1"/>
    <property type="molecule type" value="Genomic_DNA"/>
</dbReference>
<reference evidence="2 7" key="3">
    <citation type="journal article" date="2019" name="Environ. Health Perspect.">
        <title>Inter-host Transmission of Carbapenemase-Producing Escherichia coli among Humans and Backyard Animals.</title>
        <authorList>
            <person name="Li J."/>
            <person name="Bi Z."/>
            <person name="Ma S."/>
            <person name="Chen B."/>
            <person name="Cai C."/>
            <person name="He J."/>
            <person name="Schwarz S."/>
            <person name="Sun C."/>
            <person name="Zhou Y."/>
            <person name="Yin J."/>
            <person name="Hulth A."/>
            <person name="Wang Y."/>
            <person name="Shen Z."/>
            <person name="Wang S."/>
            <person name="Wu C."/>
            <person name="Nilsson L.E."/>
            <person name="Walsh T.R."/>
            <person name="Borjesson S."/>
            <person name="Shen J."/>
            <person name="Sun Q."/>
            <person name="Wang Y."/>
        </authorList>
    </citation>
    <scope>NUCLEOTIDE SEQUENCE [LARGE SCALE GENOMIC DNA]</scope>
    <source>
        <strain evidence="2 7">A016f</strain>
    </source>
</reference>
<dbReference type="Proteomes" id="UP000271008">
    <property type="component" value="Unassembled WGS sequence"/>
</dbReference>
<evidence type="ECO:0000313" key="8">
    <source>
        <dbReference type="Proteomes" id="UP000469708"/>
    </source>
</evidence>
<comment type="caution">
    <text evidence="4">The sequence shown here is derived from an EMBL/GenBank/DDBJ whole genome shotgun (WGS) entry which is preliminary data.</text>
</comment>
<dbReference type="RefSeq" id="WP_001311552.1">
    <property type="nucleotide sequence ID" value="NZ_AP022098.1"/>
</dbReference>
<dbReference type="InterPro" id="IPR035232">
    <property type="entry name" value="DUF5347"/>
</dbReference>
<evidence type="ECO:0000313" key="4">
    <source>
        <dbReference type="EMBL" id="NGE86960.1"/>
    </source>
</evidence>
<dbReference type="Proteomes" id="UP000469708">
    <property type="component" value="Unassembled WGS sequence"/>
</dbReference>
<reference evidence="4 9" key="5">
    <citation type="submission" date="2020-02" db="EMBL/GenBank/DDBJ databases">
        <title>WGS of Carbapenem-Resistant Enterobacteriaceae.</title>
        <authorList>
            <person name="Tokajian S."/>
            <person name="El Chaar M."/>
            <person name="El Khoury M."/>
        </authorList>
    </citation>
    <scope>NUCLEOTIDE SEQUENCE [LARGE SCALE GENOMIC DNA]</scope>
    <source>
        <strain evidence="4 9">ECM_75</strain>
    </source>
</reference>
<evidence type="ECO:0000313" key="3">
    <source>
        <dbReference type="EMBL" id="NEM84598.1"/>
    </source>
</evidence>
<dbReference type="Proteomes" id="UP000359125">
    <property type="component" value="Unassembled WGS sequence"/>
</dbReference>
<protein>
    <submittedName>
        <fullName evidence="4">DUF5347 domain-containing protein</fullName>
    </submittedName>
</protein>
<dbReference type="Pfam" id="PF17282">
    <property type="entry name" value="DUF5347"/>
    <property type="match status" value="1"/>
</dbReference>
<reference evidence="1" key="1">
    <citation type="journal article" date="2018" name="Genome Biol.">
        <title>SKESA: strategic k-mer extension for scrupulous assemblies.</title>
        <authorList>
            <person name="Souvorov A."/>
            <person name="Agarwala R."/>
            <person name="Lipman D.J."/>
        </authorList>
    </citation>
    <scope>NUCLEOTIDE SEQUENCE [LARGE SCALE GENOMIC DNA]</scope>
    <source>
        <strain evidence="1">EC00605</strain>
    </source>
</reference>
<accession>A0A0A0G2H1</accession>
<evidence type="ECO:0000313" key="1">
    <source>
        <dbReference type="EMBL" id="HAJ0995978.1"/>
    </source>
</evidence>
<evidence type="ECO:0000313" key="7">
    <source>
        <dbReference type="Proteomes" id="UP000359125"/>
    </source>
</evidence>
<reference evidence="1" key="4">
    <citation type="submission" date="2019-09" db="EMBL/GenBank/DDBJ databases">
        <authorList>
            <consortium name="NCBI Pathogen Detection Project"/>
        </authorList>
    </citation>
    <scope>NUCLEOTIDE SEQUENCE</scope>
    <source>
        <strain evidence="1">EC00605</strain>
    </source>
</reference>
<organism evidence="4 9">
    <name type="scientific">Escherichia coli</name>
    <dbReference type="NCBI Taxonomy" id="562"/>
    <lineage>
        <taxon>Bacteria</taxon>
        <taxon>Pseudomonadati</taxon>
        <taxon>Pseudomonadota</taxon>
        <taxon>Gammaproteobacteria</taxon>
        <taxon>Enterobacterales</taxon>
        <taxon>Enterobacteriaceae</taxon>
        <taxon>Escherichia</taxon>
    </lineage>
</organism>
<evidence type="ECO:0000313" key="9">
    <source>
        <dbReference type="Proteomes" id="UP000472856"/>
    </source>
</evidence>
<dbReference type="EMBL" id="RQTU01000001">
    <property type="protein sequence ID" value="RRD78800.1"/>
    <property type="molecule type" value="Genomic_DNA"/>
</dbReference>
<dbReference type="Proteomes" id="UP000472856">
    <property type="component" value="Unassembled WGS sequence"/>
</dbReference>
<proteinExistence type="predicted"/>
<evidence type="ECO:0000313" key="5">
    <source>
        <dbReference type="EMBL" id="RRD78800.1"/>
    </source>
</evidence>
<dbReference type="EMBL" id="DABGZR010000008">
    <property type="protein sequence ID" value="HAJ0995978.1"/>
    <property type="molecule type" value="Genomic_DNA"/>
</dbReference>
<reference evidence="3 8" key="6">
    <citation type="submission" date="2020-02" db="EMBL/GenBank/DDBJ databases">
        <authorList>
            <person name="Subbiah M."/>
            <person name="Call D."/>
        </authorList>
    </citation>
    <scope>NUCLEOTIDE SEQUENCE [LARGE SCALE GENOMIC DNA]</scope>
    <source>
        <strain evidence="3 8">8375wC2</strain>
    </source>
</reference>
<dbReference type="EMBL" id="JAAJRI010000001">
    <property type="protein sequence ID" value="NGE86960.1"/>
    <property type="molecule type" value="Genomic_DNA"/>
</dbReference>
<evidence type="ECO:0000313" key="2">
    <source>
        <dbReference type="EMBL" id="MQK23710.1"/>
    </source>
</evidence>